<dbReference type="PANTHER" id="PTHR24276:SF98">
    <property type="entry name" value="FI18310P1-RELATED"/>
    <property type="match status" value="1"/>
</dbReference>
<dbReference type="Pfam" id="PF00089">
    <property type="entry name" value="Trypsin"/>
    <property type="match status" value="1"/>
</dbReference>
<evidence type="ECO:0000256" key="3">
    <source>
        <dbReference type="RuleBase" id="RU363034"/>
    </source>
</evidence>
<dbReference type="GO" id="GO:0006508">
    <property type="term" value="P:proteolysis"/>
    <property type="evidence" value="ECO:0007669"/>
    <property type="project" value="UniProtKB-KW"/>
</dbReference>
<evidence type="ECO:0000259" key="5">
    <source>
        <dbReference type="PROSITE" id="PS50240"/>
    </source>
</evidence>
<gene>
    <name evidence="6" type="ORF">GCM10009757_49220</name>
</gene>
<dbReference type="PRINTS" id="PR00722">
    <property type="entry name" value="CHYMOTRYPSIN"/>
</dbReference>
<dbReference type="InterPro" id="IPR050430">
    <property type="entry name" value="Peptidase_S1"/>
</dbReference>
<dbReference type="InterPro" id="IPR001314">
    <property type="entry name" value="Peptidase_S1A"/>
</dbReference>
<keyword evidence="7" id="KW-1185">Reference proteome</keyword>
<dbReference type="CDD" id="cd00190">
    <property type="entry name" value="Tryp_SPc"/>
    <property type="match status" value="1"/>
</dbReference>
<feature type="domain" description="Peptidase S1" evidence="5">
    <location>
        <begin position="31"/>
        <end position="275"/>
    </location>
</feature>
<dbReference type="InterPro" id="IPR043504">
    <property type="entry name" value="Peptidase_S1_PA_chymotrypsin"/>
</dbReference>
<keyword evidence="4" id="KW-0732">Signal</keyword>
<dbReference type="Gene3D" id="2.40.10.10">
    <property type="entry name" value="Trypsin-like serine proteases"/>
    <property type="match status" value="1"/>
</dbReference>
<dbReference type="SMART" id="SM00020">
    <property type="entry name" value="Tryp_SPc"/>
    <property type="match status" value="1"/>
</dbReference>
<dbReference type="PROSITE" id="PS50240">
    <property type="entry name" value="TRYPSIN_DOM"/>
    <property type="match status" value="1"/>
</dbReference>
<dbReference type="InterPro" id="IPR033116">
    <property type="entry name" value="TRYPSIN_SER"/>
</dbReference>
<keyword evidence="2" id="KW-1015">Disulfide bond</keyword>
<protein>
    <submittedName>
        <fullName evidence="6">Serine protease</fullName>
    </submittedName>
</protein>
<dbReference type="PROSITE" id="PS00135">
    <property type="entry name" value="TRYPSIN_SER"/>
    <property type="match status" value="1"/>
</dbReference>
<dbReference type="InterPro" id="IPR001254">
    <property type="entry name" value="Trypsin_dom"/>
</dbReference>
<evidence type="ECO:0000313" key="6">
    <source>
        <dbReference type="EMBL" id="GAA2063917.1"/>
    </source>
</evidence>
<evidence type="ECO:0000313" key="7">
    <source>
        <dbReference type="Proteomes" id="UP001403094"/>
    </source>
</evidence>
<dbReference type="PANTHER" id="PTHR24276">
    <property type="entry name" value="POLYSERASE-RELATED"/>
    <property type="match status" value="1"/>
</dbReference>
<dbReference type="SUPFAM" id="SSF50494">
    <property type="entry name" value="Trypsin-like serine proteases"/>
    <property type="match status" value="1"/>
</dbReference>
<dbReference type="RefSeq" id="WP_019435130.1">
    <property type="nucleotide sequence ID" value="NZ_BAAANQ010000014.1"/>
</dbReference>
<keyword evidence="3 6" id="KW-0645">Protease</keyword>
<keyword evidence="3" id="KW-0720">Serine protease</keyword>
<dbReference type="InterPro" id="IPR009003">
    <property type="entry name" value="Peptidase_S1_PA"/>
</dbReference>
<sequence>MSHFPRPLLLTLLTALPVALLPASSAADEHIVGGDPVSAAEYPWVVALASRDRYGDARSGQFCGGALVGPDTVVTAAHCLSSAVLGSRPADDPGDLTVIAGRDDLGRDTGREVPVREVRINPDYDARTNAGDVAVLTLAESLPAEDAIRVAGAGHPGYAPGTPALVHGWGDTTGDGGYQDLLRAASVRMLADEDCARAYEPVGGGFSAASMVCAAAPEGGQDACQGDSGGPLVAEGALVGLVSWGTGCGDPAYPGVYTRGSLIAELLDGSAPAAD</sequence>
<feature type="signal peptide" evidence="4">
    <location>
        <begin position="1"/>
        <end position="26"/>
    </location>
</feature>
<dbReference type="Proteomes" id="UP001403094">
    <property type="component" value="Unassembled WGS sequence"/>
</dbReference>
<dbReference type="InterPro" id="IPR018114">
    <property type="entry name" value="TRYPSIN_HIS"/>
</dbReference>
<dbReference type="PROSITE" id="PS00134">
    <property type="entry name" value="TRYPSIN_HIS"/>
    <property type="match status" value="1"/>
</dbReference>
<evidence type="ECO:0000256" key="1">
    <source>
        <dbReference type="ARBA" id="ARBA00007664"/>
    </source>
</evidence>
<dbReference type="EMBL" id="BAAANQ010000014">
    <property type="protein sequence ID" value="GAA2063917.1"/>
    <property type="molecule type" value="Genomic_DNA"/>
</dbReference>
<organism evidence="6 7">
    <name type="scientific">Streptomyces cheonanensis</name>
    <dbReference type="NCBI Taxonomy" id="312720"/>
    <lineage>
        <taxon>Bacteria</taxon>
        <taxon>Bacillati</taxon>
        <taxon>Actinomycetota</taxon>
        <taxon>Actinomycetes</taxon>
        <taxon>Kitasatosporales</taxon>
        <taxon>Streptomycetaceae</taxon>
        <taxon>Streptomyces</taxon>
    </lineage>
</organism>
<reference evidence="7" key="1">
    <citation type="journal article" date="2019" name="Int. J. Syst. Evol. Microbiol.">
        <title>The Global Catalogue of Microorganisms (GCM) 10K type strain sequencing project: providing services to taxonomists for standard genome sequencing and annotation.</title>
        <authorList>
            <consortium name="The Broad Institute Genomics Platform"/>
            <consortium name="The Broad Institute Genome Sequencing Center for Infectious Disease"/>
            <person name="Wu L."/>
            <person name="Ma J."/>
        </authorList>
    </citation>
    <scope>NUCLEOTIDE SEQUENCE [LARGE SCALE GENOMIC DNA]</scope>
    <source>
        <strain evidence="7">JCM 14549</strain>
    </source>
</reference>
<feature type="chain" id="PRO_5045437398" evidence="4">
    <location>
        <begin position="27"/>
        <end position="275"/>
    </location>
</feature>
<dbReference type="GO" id="GO:0008233">
    <property type="term" value="F:peptidase activity"/>
    <property type="evidence" value="ECO:0007669"/>
    <property type="project" value="UniProtKB-KW"/>
</dbReference>
<accession>A0ABP5H4V6</accession>
<name>A0ABP5H4V6_9ACTN</name>
<keyword evidence="3" id="KW-0378">Hydrolase</keyword>
<comment type="similarity">
    <text evidence="1">Belongs to the peptidase S1 family.</text>
</comment>
<evidence type="ECO:0000256" key="4">
    <source>
        <dbReference type="SAM" id="SignalP"/>
    </source>
</evidence>
<proteinExistence type="inferred from homology"/>
<evidence type="ECO:0000256" key="2">
    <source>
        <dbReference type="ARBA" id="ARBA00023157"/>
    </source>
</evidence>
<comment type="caution">
    <text evidence="6">The sequence shown here is derived from an EMBL/GenBank/DDBJ whole genome shotgun (WGS) entry which is preliminary data.</text>
</comment>